<dbReference type="InterPro" id="IPR019510">
    <property type="entry name" value="AKAP7-like_phosphoesterase"/>
</dbReference>
<dbReference type="InterPro" id="IPR009210">
    <property type="entry name" value="ASCC1"/>
</dbReference>
<dbReference type="InterPro" id="IPR036612">
    <property type="entry name" value="KH_dom_type_1_sf"/>
</dbReference>
<comment type="caution">
    <text evidence="3">The sequence shown here is derived from an EMBL/GenBank/DDBJ whole genome shotgun (WGS) entry which is preliminary data.</text>
</comment>
<dbReference type="EMBL" id="CAJNOK010001088">
    <property type="protein sequence ID" value="CAF0792893.1"/>
    <property type="molecule type" value="Genomic_DNA"/>
</dbReference>
<dbReference type="GO" id="GO:0006307">
    <property type="term" value="P:DNA alkylation repair"/>
    <property type="evidence" value="ECO:0007669"/>
    <property type="project" value="InterPro"/>
</dbReference>
<dbReference type="SUPFAM" id="SSF55144">
    <property type="entry name" value="LigT-like"/>
    <property type="match status" value="1"/>
</dbReference>
<name>A0A8S2CY16_9BILA</name>
<dbReference type="InterPro" id="IPR009097">
    <property type="entry name" value="Cyclic_Pdiesterase"/>
</dbReference>
<dbReference type="GO" id="GO:0003723">
    <property type="term" value="F:RNA binding"/>
    <property type="evidence" value="ECO:0007669"/>
    <property type="project" value="UniProtKB-UniRule"/>
</dbReference>
<evidence type="ECO:0000313" key="5">
    <source>
        <dbReference type="Proteomes" id="UP000677228"/>
    </source>
</evidence>
<evidence type="ECO:0000313" key="4">
    <source>
        <dbReference type="EMBL" id="CAF3575654.1"/>
    </source>
</evidence>
<reference evidence="3" key="1">
    <citation type="submission" date="2021-02" db="EMBL/GenBank/DDBJ databases">
        <authorList>
            <person name="Nowell W R."/>
        </authorList>
    </citation>
    <scope>NUCLEOTIDE SEQUENCE</scope>
</reference>
<dbReference type="GO" id="GO:0005634">
    <property type="term" value="C:nucleus"/>
    <property type="evidence" value="ECO:0007669"/>
    <property type="project" value="TreeGrafter"/>
</dbReference>
<evidence type="ECO:0000259" key="2">
    <source>
        <dbReference type="SMART" id="SM00322"/>
    </source>
</evidence>
<proteinExistence type="predicted"/>
<gene>
    <name evidence="3" type="ORF">OVA965_LOCUS4231</name>
    <name evidence="4" type="ORF">TMI583_LOCUS4229</name>
</gene>
<dbReference type="Pfam" id="PF10469">
    <property type="entry name" value="AKAP7_NLS"/>
    <property type="match status" value="1"/>
</dbReference>
<dbReference type="Gene3D" id="3.90.1140.10">
    <property type="entry name" value="Cyclic phosphodiesterase"/>
    <property type="match status" value="1"/>
</dbReference>
<dbReference type="InterPro" id="IPR047538">
    <property type="entry name" value="KH-I_ASCC1"/>
</dbReference>
<keyword evidence="1" id="KW-0694">RNA-binding</keyword>
<feature type="domain" description="K Homology" evidence="2">
    <location>
        <begin position="47"/>
        <end position="115"/>
    </location>
</feature>
<sequence>MKYKSTTTVNDMYDDETCSVSMSTTESNIKLYNDETNANIYYNKRQNAYVCELDVSQAFFGGIIGKSGETKQRIEQDTQTHIQLPRRNEYGPIIVKGLNKQMVQSACTRIQLIIDRSRQQQPFTHFLSIPICMTNNSLKAKILEFKQLIMDQCGTDRGISDEIFQNPNKLHLTIGTLVLMTDSEVETVANVLYNCENTLVKEYCNNKPFVVRMKGLEYMNDDPSYVDVLYSKIELVDHSQRLQLFVDRLNDMMLSTGLMKQQFERIKLHVTIMNSLLRKDHTGILQAQKTTGGRVKFSDRESFDAKTILRLFSTYDFGELTLDELHLSIMHEPNRKTGYYGCTLKIPLR</sequence>
<dbReference type="PANTHER" id="PTHR13360:SF1">
    <property type="entry name" value="ACTIVATING SIGNAL COINTEGRATOR 1 COMPLEX SUBUNIT 1"/>
    <property type="match status" value="1"/>
</dbReference>
<dbReference type="EMBL" id="CAJOBA010001088">
    <property type="protein sequence ID" value="CAF3575654.1"/>
    <property type="molecule type" value="Genomic_DNA"/>
</dbReference>
<dbReference type="Pfam" id="PF00013">
    <property type="entry name" value="KH_1"/>
    <property type="match status" value="1"/>
</dbReference>
<dbReference type="PROSITE" id="PS50084">
    <property type="entry name" value="KH_TYPE_1"/>
    <property type="match status" value="1"/>
</dbReference>
<dbReference type="Proteomes" id="UP000682733">
    <property type="component" value="Unassembled WGS sequence"/>
</dbReference>
<dbReference type="GO" id="GO:0006355">
    <property type="term" value="P:regulation of DNA-templated transcription"/>
    <property type="evidence" value="ECO:0007669"/>
    <property type="project" value="TreeGrafter"/>
</dbReference>
<dbReference type="Proteomes" id="UP000677228">
    <property type="component" value="Unassembled WGS sequence"/>
</dbReference>
<dbReference type="SMART" id="SM00322">
    <property type="entry name" value="KH"/>
    <property type="match status" value="1"/>
</dbReference>
<dbReference type="AlphaFoldDB" id="A0A8S2CY16"/>
<dbReference type="InterPro" id="IPR004088">
    <property type="entry name" value="KH_dom_type_1"/>
</dbReference>
<protein>
    <recommendedName>
        <fullName evidence="2">K Homology domain-containing protein</fullName>
    </recommendedName>
</protein>
<organism evidence="3 5">
    <name type="scientific">Didymodactylos carnosus</name>
    <dbReference type="NCBI Taxonomy" id="1234261"/>
    <lineage>
        <taxon>Eukaryota</taxon>
        <taxon>Metazoa</taxon>
        <taxon>Spiralia</taxon>
        <taxon>Gnathifera</taxon>
        <taxon>Rotifera</taxon>
        <taxon>Eurotatoria</taxon>
        <taxon>Bdelloidea</taxon>
        <taxon>Philodinida</taxon>
        <taxon>Philodinidae</taxon>
        <taxon>Didymodactylos</taxon>
    </lineage>
</organism>
<dbReference type="InterPro" id="IPR004087">
    <property type="entry name" value="KH_dom"/>
</dbReference>
<dbReference type="PANTHER" id="PTHR13360">
    <property type="entry name" value="ACTIVATING SIGNAL COINTEGRATOR 1 COMPLEX SUBUNIT 1"/>
    <property type="match status" value="1"/>
</dbReference>
<dbReference type="SUPFAM" id="SSF54791">
    <property type="entry name" value="Eukaryotic type KH-domain (KH-domain type I)"/>
    <property type="match status" value="1"/>
</dbReference>
<dbReference type="CDD" id="cd22419">
    <property type="entry name" value="KH-I_ASCC1"/>
    <property type="match status" value="1"/>
</dbReference>
<evidence type="ECO:0000256" key="1">
    <source>
        <dbReference type="PROSITE-ProRule" id="PRU00117"/>
    </source>
</evidence>
<evidence type="ECO:0000313" key="3">
    <source>
        <dbReference type="EMBL" id="CAF0792893.1"/>
    </source>
</evidence>
<accession>A0A8S2CY16</accession>
<dbReference type="Gene3D" id="3.30.1370.10">
    <property type="entry name" value="K Homology domain, type 1"/>
    <property type="match status" value="1"/>
</dbReference>